<evidence type="ECO:0000256" key="3">
    <source>
        <dbReference type="ARBA" id="ARBA00022553"/>
    </source>
</evidence>
<comment type="subcellular location">
    <subcellularLocation>
        <location evidence="1">Membrane</location>
        <topology evidence="1">Single-pass type I membrane protein</topology>
    </subcellularLocation>
</comment>
<dbReference type="InterPro" id="IPR001611">
    <property type="entry name" value="Leu-rich_rpt"/>
</dbReference>
<dbReference type="Gene3D" id="2.60.120.430">
    <property type="entry name" value="Galactose-binding lectin"/>
    <property type="match status" value="1"/>
</dbReference>
<evidence type="ECO:0000256" key="14">
    <source>
        <dbReference type="ARBA" id="ARBA00023180"/>
    </source>
</evidence>
<evidence type="ECO:0000256" key="11">
    <source>
        <dbReference type="ARBA" id="ARBA00022989"/>
    </source>
</evidence>
<keyword evidence="19" id="KW-1185">Reference proteome</keyword>
<keyword evidence="10" id="KW-0067">ATP-binding</keyword>
<evidence type="ECO:0000256" key="4">
    <source>
        <dbReference type="ARBA" id="ARBA00022614"/>
    </source>
</evidence>
<dbReference type="Pfam" id="PF11721">
    <property type="entry name" value="Malectin"/>
    <property type="match status" value="1"/>
</dbReference>
<evidence type="ECO:0000256" key="12">
    <source>
        <dbReference type="ARBA" id="ARBA00023136"/>
    </source>
</evidence>
<dbReference type="InterPro" id="IPR051824">
    <property type="entry name" value="LRR_Rcpt-Like_S/T_Kinase"/>
</dbReference>
<dbReference type="PANTHER" id="PTHR48006:SF62">
    <property type="entry name" value="LEUCINE-RICH REPEAT TRANSMEMBRANE PROTEIN KINASE"/>
    <property type="match status" value="1"/>
</dbReference>
<evidence type="ECO:0000256" key="2">
    <source>
        <dbReference type="ARBA" id="ARBA00012513"/>
    </source>
</evidence>
<reference evidence="18" key="1">
    <citation type="submission" date="2023-02" db="EMBL/GenBank/DDBJ databases">
        <title>Genome of toxic invasive species Heracleum sosnowskyi carries increased number of genes despite the absence of recent whole-genome duplications.</title>
        <authorList>
            <person name="Schelkunov M."/>
            <person name="Shtratnikova V."/>
            <person name="Makarenko M."/>
            <person name="Klepikova A."/>
            <person name="Omelchenko D."/>
            <person name="Novikova G."/>
            <person name="Obukhova E."/>
            <person name="Bogdanov V."/>
            <person name="Penin A."/>
            <person name="Logacheva M."/>
        </authorList>
    </citation>
    <scope>NUCLEOTIDE SEQUENCE</scope>
    <source>
        <strain evidence="18">Hsosn_3</strain>
        <tissue evidence="18">Leaf</tissue>
    </source>
</reference>
<dbReference type="Proteomes" id="UP001237642">
    <property type="component" value="Unassembled WGS sequence"/>
</dbReference>
<evidence type="ECO:0000256" key="13">
    <source>
        <dbReference type="ARBA" id="ARBA00023170"/>
    </source>
</evidence>
<dbReference type="AlphaFoldDB" id="A0AAD8GT88"/>
<keyword evidence="18" id="KW-0418">Kinase</keyword>
<name>A0AAD8GT88_9APIA</name>
<evidence type="ECO:0000256" key="7">
    <source>
        <dbReference type="ARBA" id="ARBA00022729"/>
    </source>
</evidence>
<dbReference type="InterPro" id="IPR032675">
    <property type="entry name" value="LRR_dom_sf"/>
</dbReference>
<proteinExistence type="predicted"/>
<evidence type="ECO:0000256" key="9">
    <source>
        <dbReference type="ARBA" id="ARBA00022741"/>
    </source>
</evidence>
<keyword evidence="9" id="KW-0547">Nucleotide-binding</keyword>
<dbReference type="Gene3D" id="3.80.10.10">
    <property type="entry name" value="Ribonuclease Inhibitor"/>
    <property type="match status" value="3"/>
</dbReference>
<dbReference type="InterPro" id="IPR021720">
    <property type="entry name" value="Malectin_dom"/>
</dbReference>
<reference evidence="18" key="2">
    <citation type="submission" date="2023-05" db="EMBL/GenBank/DDBJ databases">
        <authorList>
            <person name="Schelkunov M.I."/>
        </authorList>
    </citation>
    <scope>NUCLEOTIDE SEQUENCE</scope>
    <source>
        <strain evidence="18">Hsosn_3</strain>
        <tissue evidence="18">Leaf</tissue>
    </source>
</reference>
<dbReference type="FunFam" id="3.80.10.10:FF:000298">
    <property type="entry name" value="Putative LRR receptor-like serine/threonine-protein kinase"/>
    <property type="match status" value="1"/>
</dbReference>
<keyword evidence="4" id="KW-0433">Leucine-rich repeat</keyword>
<dbReference type="PANTHER" id="PTHR48006">
    <property type="entry name" value="LEUCINE-RICH REPEAT-CONTAINING PROTEIN DDB_G0281931-RELATED"/>
    <property type="match status" value="1"/>
</dbReference>
<evidence type="ECO:0000313" key="19">
    <source>
        <dbReference type="Proteomes" id="UP001237642"/>
    </source>
</evidence>
<dbReference type="FunFam" id="3.80.10.10:FF:000095">
    <property type="entry name" value="LRR receptor-like serine/threonine-protein kinase GSO1"/>
    <property type="match status" value="1"/>
</dbReference>
<sequence>MQVYELDVVGVIPDELWNLTSLVSLDLRKNYLTGPLSASVGNLASMQYLSFGTNLLSGKLSKELGKLTDLRSLSLSSNNFSGPLPSELGSLTKLEQIYFSSSGLSGPIPSTFANLQNLATVWASDNDLTGRIPDFVGSWSKLNDLRLQGNSFEGPIPMTLSNLTLLTTLRISDLSNGSSTLEFIKEMKSLTVLILRNNNISGSIPADFGGFRNLAQIDLSFNNFNGRIPNSLFSLSSLSFLFLGNNKLSGTLPSQKSASLTNIDLSYNDLSGTLPSWISEPNIQINLAVNNFTIEGSNSRFLPSGLNCLQRGFPCNRDSPRYYNFSIKCGGTQVMSSDRILYERDDETLGPATYYVNPANRDLSYNDLSGTFPSWLSEPNIQLNLAVNNFTIGRSNSRRSNPVQFCSNAPNVNREPGELKSRNQPRHLAKRFTNEKPYMVLKVAIALFSWDSKFSINCGGPQITTSDGIVYERDNETLGPATNYVTATKRWAVSNVGRYAGSTNPQYKFSSTSTITNTLDPELIQTTRISAGSLRYYGLGLQNGNYTVKLQFAEIAVLNPPTWRSLGKRIFDIYIQGNLIFKEFDIRKEAGSSFRAISKDYKVQVSENYLEVHLFWAGKGTCCIPDVGIYGPSISAISATPDFIPSVSNDPPANLSTKKNKPGLIVGIVFLLLL</sequence>
<evidence type="ECO:0000256" key="8">
    <source>
        <dbReference type="ARBA" id="ARBA00022737"/>
    </source>
</evidence>
<keyword evidence="3" id="KW-0597">Phosphoprotein</keyword>
<keyword evidence="14" id="KW-0325">Glycoprotein</keyword>
<dbReference type="SUPFAM" id="SSF52058">
    <property type="entry name" value="L domain-like"/>
    <property type="match status" value="1"/>
</dbReference>
<feature type="domain" description="Malectin" evidence="17">
    <location>
        <begin position="454"/>
        <end position="637"/>
    </location>
</feature>
<keyword evidence="12" id="KW-0472">Membrane</keyword>
<comment type="caution">
    <text evidence="18">The sequence shown here is derived from an EMBL/GenBank/DDBJ whole genome shotgun (WGS) entry which is preliminary data.</text>
</comment>
<dbReference type="Pfam" id="PF00560">
    <property type="entry name" value="LRR_1"/>
    <property type="match status" value="4"/>
</dbReference>
<evidence type="ECO:0000256" key="6">
    <source>
        <dbReference type="ARBA" id="ARBA00022692"/>
    </source>
</evidence>
<keyword evidence="8" id="KW-0677">Repeat</keyword>
<dbReference type="GO" id="GO:0005886">
    <property type="term" value="C:plasma membrane"/>
    <property type="evidence" value="ECO:0007669"/>
    <property type="project" value="TreeGrafter"/>
</dbReference>
<dbReference type="EC" id="2.7.11.1" evidence="2"/>
<dbReference type="GO" id="GO:0005524">
    <property type="term" value="F:ATP binding"/>
    <property type="evidence" value="ECO:0007669"/>
    <property type="project" value="UniProtKB-KW"/>
</dbReference>
<dbReference type="EMBL" id="JAUIZM010000011">
    <property type="protein sequence ID" value="KAK1354054.1"/>
    <property type="molecule type" value="Genomic_DNA"/>
</dbReference>
<keyword evidence="7" id="KW-0732">Signal</keyword>
<keyword evidence="13 18" id="KW-0675">Receptor</keyword>
<dbReference type="GO" id="GO:0004674">
    <property type="term" value="F:protein serine/threonine kinase activity"/>
    <property type="evidence" value="ECO:0007669"/>
    <property type="project" value="UniProtKB-EC"/>
</dbReference>
<evidence type="ECO:0000256" key="16">
    <source>
        <dbReference type="ARBA" id="ARBA00048679"/>
    </source>
</evidence>
<evidence type="ECO:0000256" key="15">
    <source>
        <dbReference type="ARBA" id="ARBA00047899"/>
    </source>
</evidence>
<evidence type="ECO:0000256" key="1">
    <source>
        <dbReference type="ARBA" id="ARBA00004479"/>
    </source>
</evidence>
<protein>
    <recommendedName>
        <fullName evidence="2">non-specific serine/threonine protein kinase</fullName>
        <ecNumber evidence="2">2.7.11.1</ecNumber>
    </recommendedName>
</protein>
<keyword evidence="6" id="KW-0812">Transmembrane</keyword>
<dbReference type="FunFam" id="2.60.120.430:FF:000002">
    <property type="entry name" value="Leucine-rich repeat receptor-like protein kinase"/>
    <property type="match status" value="1"/>
</dbReference>
<evidence type="ECO:0000256" key="5">
    <source>
        <dbReference type="ARBA" id="ARBA00022679"/>
    </source>
</evidence>
<evidence type="ECO:0000313" key="18">
    <source>
        <dbReference type="EMBL" id="KAK1354054.1"/>
    </source>
</evidence>
<evidence type="ECO:0000256" key="10">
    <source>
        <dbReference type="ARBA" id="ARBA00022840"/>
    </source>
</evidence>
<comment type="catalytic activity">
    <reaction evidence="16">
        <text>L-seryl-[protein] + ATP = O-phospho-L-seryl-[protein] + ADP + H(+)</text>
        <dbReference type="Rhea" id="RHEA:17989"/>
        <dbReference type="Rhea" id="RHEA-COMP:9863"/>
        <dbReference type="Rhea" id="RHEA-COMP:11604"/>
        <dbReference type="ChEBI" id="CHEBI:15378"/>
        <dbReference type="ChEBI" id="CHEBI:29999"/>
        <dbReference type="ChEBI" id="CHEBI:30616"/>
        <dbReference type="ChEBI" id="CHEBI:83421"/>
        <dbReference type="ChEBI" id="CHEBI:456216"/>
        <dbReference type="EC" id="2.7.11.1"/>
    </reaction>
</comment>
<keyword evidence="11" id="KW-1133">Transmembrane helix</keyword>
<comment type="catalytic activity">
    <reaction evidence="15">
        <text>L-threonyl-[protein] + ATP = O-phospho-L-threonyl-[protein] + ADP + H(+)</text>
        <dbReference type="Rhea" id="RHEA:46608"/>
        <dbReference type="Rhea" id="RHEA-COMP:11060"/>
        <dbReference type="Rhea" id="RHEA-COMP:11605"/>
        <dbReference type="ChEBI" id="CHEBI:15378"/>
        <dbReference type="ChEBI" id="CHEBI:30013"/>
        <dbReference type="ChEBI" id="CHEBI:30616"/>
        <dbReference type="ChEBI" id="CHEBI:61977"/>
        <dbReference type="ChEBI" id="CHEBI:456216"/>
        <dbReference type="EC" id="2.7.11.1"/>
    </reaction>
</comment>
<accession>A0AAD8GT88</accession>
<gene>
    <name evidence="18" type="ORF">POM88_047310</name>
</gene>
<organism evidence="18 19">
    <name type="scientific">Heracleum sosnowskyi</name>
    <dbReference type="NCBI Taxonomy" id="360622"/>
    <lineage>
        <taxon>Eukaryota</taxon>
        <taxon>Viridiplantae</taxon>
        <taxon>Streptophyta</taxon>
        <taxon>Embryophyta</taxon>
        <taxon>Tracheophyta</taxon>
        <taxon>Spermatophyta</taxon>
        <taxon>Magnoliopsida</taxon>
        <taxon>eudicotyledons</taxon>
        <taxon>Gunneridae</taxon>
        <taxon>Pentapetalae</taxon>
        <taxon>asterids</taxon>
        <taxon>campanulids</taxon>
        <taxon>Apiales</taxon>
        <taxon>Apiaceae</taxon>
        <taxon>Apioideae</taxon>
        <taxon>apioid superclade</taxon>
        <taxon>Tordylieae</taxon>
        <taxon>Tordyliinae</taxon>
        <taxon>Heracleum</taxon>
    </lineage>
</organism>
<evidence type="ECO:0000259" key="17">
    <source>
        <dbReference type="Pfam" id="PF11721"/>
    </source>
</evidence>
<keyword evidence="5" id="KW-0808">Transferase</keyword>